<dbReference type="RefSeq" id="WP_129237038.1">
    <property type="nucleotide sequence ID" value="NZ_CP035464.1"/>
</dbReference>
<dbReference type="Gene3D" id="3.10.450.530">
    <property type="entry name" value="Ribonuclease toxin, BrnT, of type II toxin-antitoxin system"/>
    <property type="match status" value="1"/>
</dbReference>
<gene>
    <name evidence="1" type="ORF">ESN35_03205</name>
</gene>
<proteinExistence type="predicted"/>
<dbReference type="AlphaFoldDB" id="A0A4P6DRG9"/>
<name>A0A4P6DRG9_9BIFI</name>
<dbReference type="Pfam" id="PF04365">
    <property type="entry name" value="BrnT_toxin"/>
    <property type="match status" value="1"/>
</dbReference>
<dbReference type="InterPro" id="IPR007460">
    <property type="entry name" value="BrnT_toxin"/>
</dbReference>
<evidence type="ECO:0000313" key="2">
    <source>
        <dbReference type="Proteomes" id="UP000293589"/>
    </source>
</evidence>
<dbReference type="InterPro" id="IPR038573">
    <property type="entry name" value="BrnT_sf"/>
</dbReference>
<evidence type="ECO:0000313" key="1">
    <source>
        <dbReference type="EMBL" id="QAY32543.1"/>
    </source>
</evidence>
<dbReference type="Proteomes" id="UP000293589">
    <property type="component" value="Chromosome"/>
</dbReference>
<reference evidence="1 2" key="1">
    <citation type="submission" date="2019-01" db="EMBL/GenBank/DDBJ databases">
        <title>Complete genome sequence of Bifidobacterium gallinarum CACC 514.</title>
        <authorList>
            <person name="Jung M."/>
        </authorList>
    </citation>
    <scope>NUCLEOTIDE SEQUENCE [LARGE SCALE GENOMIC DNA]</scope>
    <source>
        <strain evidence="1 2">CACC 514</strain>
    </source>
</reference>
<accession>A0A4P6DRG9</accession>
<dbReference type="KEGG" id="bgx:ESN35_03205"/>
<organism evidence="1 2">
    <name type="scientific">Bifidobacterium pullorum subsp. gallinarum</name>
    <dbReference type="NCBI Taxonomy" id="78344"/>
    <lineage>
        <taxon>Bacteria</taxon>
        <taxon>Bacillati</taxon>
        <taxon>Actinomycetota</taxon>
        <taxon>Actinomycetes</taxon>
        <taxon>Bifidobacteriales</taxon>
        <taxon>Bifidobacteriaceae</taxon>
        <taxon>Bifidobacterium</taxon>
    </lineage>
</organism>
<sequence length="89" mass="10498">MEFEWDPAKSEKNLAKHGVDFETAKQLFDDPDLIELRLPYQAEPRWAVVGMMRGKHWTGIITKRNGNIRIISVRRSHPKEEMVYEDSKE</sequence>
<dbReference type="EMBL" id="CP035464">
    <property type="protein sequence ID" value="QAY32543.1"/>
    <property type="molecule type" value="Genomic_DNA"/>
</dbReference>
<protein>
    <submittedName>
        <fullName evidence="1">BrnT family toxin</fullName>
    </submittedName>
</protein>